<dbReference type="Gene3D" id="3.20.20.370">
    <property type="entry name" value="Glycoside hydrolase/deacetylase"/>
    <property type="match status" value="1"/>
</dbReference>
<name>A0ABQ4JM15_9ACTN</name>
<reference evidence="2 3" key="1">
    <citation type="submission" date="2021-01" db="EMBL/GenBank/DDBJ databases">
        <title>Whole genome shotgun sequence of Verrucosispora qiuiae NBRC 106684.</title>
        <authorList>
            <person name="Komaki H."/>
            <person name="Tamura T."/>
        </authorList>
    </citation>
    <scope>NUCLEOTIDE SEQUENCE [LARGE SCALE GENOMIC DNA]</scope>
    <source>
        <strain evidence="2 3">NBRC 106684</strain>
    </source>
</reference>
<dbReference type="InterPro" id="IPR011330">
    <property type="entry name" value="Glyco_hydro/deAcase_b/a-brl"/>
</dbReference>
<feature type="domain" description="NodB homology" evidence="1">
    <location>
        <begin position="74"/>
        <end position="290"/>
    </location>
</feature>
<dbReference type="SUPFAM" id="SSF88713">
    <property type="entry name" value="Glycoside hydrolase/deacetylase"/>
    <property type="match status" value="1"/>
</dbReference>
<dbReference type="PROSITE" id="PS51677">
    <property type="entry name" value="NODB"/>
    <property type="match status" value="1"/>
</dbReference>
<dbReference type="RefSeq" id="WP_204038240.1">
    <property type="nucleotide sequence ID" value="NZ_BOPC01000118.1"/>
</dbReference>
<protein>
    <submittedName>
        <fullName evidence="2">Polysaccharide deacetylase</fullName>
    </submittedName>
</protein>
<organism evidence="2 3">
    <name type="scientific">Micromonospora qiuiae</name>
    <dbReference type="NCBI Taxonomy" id="502268"/>
    <lineage>
        <taxon>Bacteria</taxon>
        <taxon>Bacillati</taxon>
        <taxon>Actinomycetota</taxon>
        <taxon>Actinomycetes</taxon>
        <taxon>Micromonosporales</taxon>
        <taxon>Micromonosporaceae</taxon>
        <taxon>Micromonospora</taxon>
    </lineage>
</organism>
<dbReference type="EMBL" id="BOPC01000118">
    <property type="protein sequence ID" value="GIJ30539.1"/>
    <property type="molecule type" value="Genomic_DNA"/>
</dbReference>
<dbReference type="PANTHER" id="PTHR43123">
    <property type="entry name" value="POLYSACCHARIDE DEACETYLASE-RELATED"/>
    <property type="match status" value="1"/>
</dbReference>
<dbReference type="PANTHER" id="PTHR43123:SF1">
    <property type="entry name" value="POLYSACCHARIDE DEACETYLASE-RELATED"/>
    <property type="match status" value="1"/>
</dbReference>
<evidence type="ECO:0000313" key="2">
    <source>
        <dbReference type="EMBL" id="GIJ30539.1"/>
    </source>
</evidence>
<proteinExistence type="predicted"/>
<dbReference type="Pfam" id="PF01522">
    <property type="entry name" value="Polysacc_deac_1"/>
    <property type="match status" value="1"/>
</dbReference>
<evidence type="ECO:0000259" key="1">
    <source>
        <dbReference type="PROSITE" id="PS51677"/>
    </source>
</evidence>
<dbReference type="InterPro" id="IPR002509">
    <property type="entry name" value="NODB_dom"/>
</dbReference>
<sequence length="323" mass="36585">MSAAQDGEQNWPVRDFVGYGRQALDFSWPGGARLAISVVLNIEEGAERSHYFGDGVNESSWESHRSFPPHVRDLMAESIFEYGSRRGTHRILDVLERFDVPSTIFASAVALQVNPPLLERLRNSPHEICGHGLRWTEAWELDRDKESAQIGQAIELFKQLTGDRPSGWYSRYSPSIHTRGLLVEHGFSYDSDAYNDDLPYYVRVGDVWHLVIPYTATYNDTKFAFNIGGPSDFLDLLKRAVNFLLAEGAAEPKMLSIGLHARMMGQAARADVLREFLAFCQTRGSDIWFARRDEIARFWRETFPDPESLAACSRTDPGAVRHV</sequence>
<gene>
    <name evidence="2" type="ORF">Vqi01_57010</name>
</gene>
<keyword evidence="3" id="KW-1185">Reference proteome</keyword>
<accession>A0ABQ4JM15</accession>
<evidence type="ECO:0000313" key="3">
    <source>
        <dbReference type="Proteomes" id="UP000653076"/>
    </source>
</evidence>
<dbReference type="Proteomes" id="UP000653076">
    <property type="component" value="Unassembled WGS sequence"/>
</dbReference>
<comment type="caution">
    <text evidence="2">The sequence shown here is derived from an EMBL/GenBank/DDBJ whole genome shotgun (WGS) entry which is preliminary data.</text>
</comment>